<evidence type="ECO:0000256" key="3">
    <source>
        <dbReference type="ARBA" id="ARBA00022679"/>
    </source>
</evidence>
<dbReference type="PANTHER" id="PTHR24356:SF163">
    <property type="entry name" value="3-PHOSPHOINOSITIDE-DEPENDENT PROTEIN KINASE 1-RELATED"/>
    <property type="match status" value="1"/>
</dbReference>
<dbReference type="PROSITE" id="PS50011">
    <property type="entry name" value="PROTEIN_KINASE_DOM"/>
    <property type="match status" value="1"/>
</dbReference>
<dbReference type="InterPro" id="IPR050236">
    <property type="entry name" value="Ser_Thr_kinase_AGC"/>
</dbReference>
<evidence type="ECO:0000256" key="7">
    <source>
        <dbReference type="ARBA" id="ARBA00047899"/>
    </source>
</evidence>
<evidence type="ECO:0000256" key="10">
    <source>
        <dbReference type="SAM" id="MobiDB-lite"/>
    </source>
</evidence>
<organism evidence="12 13">
    <name type="scientific">Cylindrotheca closterium</name>
    <dbReference type="NCBI Taxonomy" id="2856"/>
    <lineage>
        <taxon>Eukaryota</taxon>
        <taxon>Sar</taxon>
        <taxon>Stramenopiles</taxon>
        <taxon>Ochrophyta</taxon>
        <taxon>Bacillariophyta</taxon>
        <taxon>Bacillariophyceae</taxon>
        <taxon>Bacillariophycidae</taxon>
        <taxon>Bacillariales</taxon>
        <taxon>Bacillariaceae</taxon>
        <taxon>Cylindrotheca</taxon>
    </lineage>
</organism>
<evidence type="ECO:0000313" key="12">
    <source>
        <dbReference type="EMBL" id="CAJ1959050.1"/>
    </source>
</evidence>
<dbReference type="Pfam" id="PF00069">
    <property type="entry name" value="Pkinase"/>
    <property type="match status" value="2"/>
</dbReference>
<dbReference type="Pfam" id="PF01603">
    <property type="entry name" value="B56"/>
    <property type="match status" value="1"/>
</dbReference>
<feature type="region of interest" description="Disordered" evidence="10">
    <location>
        <begin position="491"/>
        <end position="516"/>
    </location>
</feature>
<dbReference type="EC" id="2.7.11.1" evidence="1"/>
<comment type="caution">
    <text evidence="12">The sequence shown here is derived from an EMBL/GenBank/DDBJ whole genome shotgun (WGS) entry which is preliminary data.</text>
</comment>
<keyword evidence="2" id="KW-0723">Serine/threonine-protein kinase</keyword>
<protein>
    <recommendedName>
        <fullName evidence="1">non-specific serine/threonine protein kinase</fullName>
        <ecNumber evidence="1">2.7.11.1</ecNumber>
    </recommendedName>
</protein>
<accession>A0AAD2G095</accession>
<dbReference type="GO" id="GO:0004674">
    <property type="term" value="F:protein serine/threonine kinase activity"/>
    <property type="evidence" value="ECO:0007669"/>
    <property type="project" value="UniProtKB-KW"/>
</dbReference>
<gene>
    <name evidence="12" type="ORF">CYCCA115_LOCUS17485</name>
</gene>
<dbReference type="InterPro" id="IPR017441">
    <property type="entry name" value="Protein_kinase_ATP_BS"/>
</dbReference>
<dbReference type="SUPFAM" id="SSF56112">
    <property type="entry name" value="Protein kinase-like (PK-like)"/>
    <property type="match status" value="1"/>
</dbReference>
<sequence length="1106" mass="122360">MNSPLQEVLSQGGVNTSAATTNEELLSTLESWLGLPESKKWEGDTMEDVAPLDPSFYQALERWLISEWQPQSDSDIALKHSNALLEMECEPHDMSIYDAFPVVRVTRVLRLWLELNCTGGSMMAVDGGKQGVTTPLLEHCNALENGGGGKYNIYPLIAALFHHLEQLPNMRFQINFYTQALMRGEKKSTKLQMMDTKSRIHQHQEATQVAATLNDEWSEHIDALECILGEWYALANADMRRQCRSRLGVIWSNFESRTETAVSGVKMENTSSTGIKMTLKVLHRILQGVATPLQKSHELLLNHHLIPLHRPNSMVLWRDQTSLLELYHEPLVQCIATLLQKKPEWIPNTVVSLLEPDIWTKAGNTPKLVLLLHEIDAYIGVLPEPLTTKSFPSATAARLCYSLGECISSDHSRLSERALSFMKNAKFGALIKLYYELSLKILLPHLVKSELPWNPTVRKMAYVFLKKCQDIDEERFLNCSLKCFPNGESFGPDKTSLPAPRPTGKGTLKLGSAEPENEVPKDFTIKSAMGQWKPPPTGSKAPKGGGYQTAMPPPSSRVPRPGGGAPPLGVTGVAPWAMKPPGASATKNPPLSVTGVAPWAMKKSSAAALKPPTNGGALPGVSEPPPAVKDKMEKPAKSRVQSYMDKIKPAEEEEGVSVWAKEQMAESPTLLPDLKFHDLVFGHDLGEGAFGKVRYARLIDRNKTRSHWKEYAVKVISTEKIKEMGYETSVQREVAVLRMVSHPGIARLVSSFRFQDGVYLVLEYASSGDLHSVIRKNGSLDHDSTRFVMGEIVAALASVHEMGLVFADLKPENIVLTEEGHAKLTDFGGCRATSDTARKMIQDASANLLNTLRDGNWKDAPKQKKNDFDMDDDDEDVGWGEEAGQQEEKKDDLRIEGTTTYLPPEVVMGGFPTPSADSWALGCVIYQCLSGRPPVVENDESATRNRIVSFSVEEEGNDQESRLFSESYALEISSDARALIMDLLHKNDGERPSMMKVAQHEFFTKYGTDVFGLYRQPAPQLDVGNVAPQEDAKWARRQFSSIWAPQPQAYDVSLNSAGMKKRFRFALGSGIIDEGDEATAFFSAAKTSAAAGVFAPMTSLKRPIEE</sequence>
<feature type="binding site" evidence="9">
    <location>
        <position position="714"/>
    </location>
    <ligand>
        <name>ATP</name>
        <dbReference type="ChEBI" id="CHEBI:30616"/>
    </ligand>
</feature>
<dbReference type="InterPro" id="IPR002554">
    <property type="entry name" value="PP2A_B56"/>
</dbReference>
<feature type="domain" description="Protein kinase" evidence="11">
    <location>
        <begin position="679"/>
        <end position="1003"/>
    </location>
</feature>
<dbReference type="InterPro" id="IPR011009">
    <property type="entry name" value="Kinase-like_dom_sf"/>
</dbReference>
<evidence type="ECO:0000313" key="13">
    <source>
        <dbReference type="Proteomes" id="UP001295423"/>
    </source>
</evidence>
<dbReference type="Proteomes" id="UP001295423">
    <property type="component" value="Unassembled WGS sequence"/>
</dbReference>
<dbReference type="EMBL" id="CAKOGP040001980">
    <property type="protein sequence ID" value="CAJ1959050.1"/>
    <property type="molecule type" value="Genomic_DNA"/>
</dbReference>
<evidence type="ECO:0000256" key="9">
    <source>
        <dbReference type="PROSITE-ProRule" id="PRU10141"/>
    </source>
</evidence>
<reference evidence="12" key="1">
    <citation type="submission" date="2023-08" db="EMBL/GenBank/DDBJ databases">
        <authorList>
            <person name="Audoor S."/>
            <person name="Bilcke G."/>
        </authorList>
    </citation>
    <scope>NUCLEOTIDE SEQUENCE</scope>
</reference>
<dbReference type="SMART" id="SM00220">
    <property type="entry name" value="S_TKc"/>
    <property type="match status" value="1"/>
</dbReference>
<evidence type="ECO:0000256" key="8">
    <source>
        <dbReference type="ARBA" id="ARBA00048679"/>
    </source>
</evidence>
<dbReference type="InterPro" id="IPR000719">
    <property type="entry name" value="Prot_kinase_dom"/>
</dbReference>
<feature type="compositionally biased region" description="Basic and acidic residues" evidence="10">
    <location>
        <begin position="855"/>
        <end position="868"/>
    </location>
</feature>
<comment type="catalytic activity">
    <reaction evidence="7">
        <text>L-threonyl-[protein] + ATP = O-phospho-L-threonyl-[protein] + ADP + H(+)</text>
        <dbReference type="Rhea" id="RHEA:46608"/>
        <dbReference type="Rhea" id="RHEA-COMP:11060"/>
        <dbReference type="Rhea" id="RHEA-COMP:11605"/>
        <dbReference type="ChEBI" id="CHEBI:15378"/>
        <dbReference type="ChEBI" id="CHEBI:30013"/>
        <dbReference type="ChEBI" id="CHEBI:30616"/>
        <dbReference type="ChEBI" id="CHEBI:61977"/>
        <dbReference type="ChEBI" id="CHEBI:456216"/>
        <dbReference type="EC" id="2.7.11.1"/>
    </reaction>
</comment>
<keyword evidence="6 9" id="KW-0067">ATP-binding</keyword>
<dbReference type="Gene3D" id="1.25.10.10">
    <property type="entry name" value="Leucine-rich Repeat Variant"/>
    <property type="match status" value="1"/>
</dbReference>
<feature type="compositionally biased region" description="Acidic residues" evidence="10">
    <location>
        <begin position="869"/>
        <end position="879"/>
    </location>
</feature>
<evidence type="ECO:0000256" key="1">
    <source>
        <dbReference type="ARBA" id="ARBA00012513"/>
    </source>
</evidence>
<dbReference type="Gene3D" id="1.10.510.10">
    <property type="entry name" value="Transferase(Phosphotransferase) domain 1"/>
    <property type="match status" value="1"/>
</dbReference>
<evidence type="ECO:0000256" key="2">
    <source>
        <dbReference type="ARBA" id="ARBA00022527"/>
    </source>
</evidence>
<dbReference type="PANTHER" id="PTHR24356">
    <property type="entry name" value="SERINE/THREONINE-PROTEIN KINASE"/>
    <property type="match status" value="1"/>
</dbReference>
<keyword evidence="5" id="KW-0418">Kinase</keyword>
<feature type="region of interest" description="Disordered" evidence="10">
    <location>
        <begin position="528"/>
        <end position="564"/>
    </location>
</feature>
<dbReference type="AlphaFoldDB" id="A0AAD2G095"/>
<dbReference type="GO" id="GO:0035556">
    <property type="term" value="P:intracellular signal transduction"/>
    <property type="evidence" value="ECO:0007669"/>
    <property type="project" value="TreeGrafter"/>
</dbReference>
<evidence type="ECO:0000256" key="6">
    <source>
        <dbReference type="ARBA" id="ARBA00022840"/>
    </source>
</evidence>
<feature type="region of interest" description="Disordered" evidence="10">
    <location>
        <begin position="607"/>
        <end position="636"/>
    </location>
</feature>
<evidence type="ECO:0000256" key="5">
    <source>
        <dbReference type="ARBA" id="ARBA00022777"/>
    </source>
</evidence>
<dbReference type="GO" id="GO:0005524">
    <property type="term" value="F:ATP binding"/>
    <property type="evidence" value="ECO:0007669"/>
    <property type="project" value="UniProtKB-UniRule"/>
</dbReference>
<evidence type="ECO:0000256" key="4">
    <source>
        <dbReference type="ARBA" id="ARBA00022741"/>
    </source>
</evidence>
<dbReference type="GO" id="GO:0000159">
    <property type="term" value="C:protein phosphatase type 2A complex"/>
    <property type="evidence" value="ECO:0007669"/>
    <property type="project" value="InterPro"/>
</dbReference>
<proteinExistence type="predicted"/>
<name>A0AAD2G095_9STRA</name>
<keyword evidence="4 9" id="KW-0547">Nucleotide-binding</keyword>
<dbReference type="InterPro" id="IPR016024">
    <property type="entry name" value="ARM-type_fold"/>
</dbReference>
<feature type="region of interest" description="Disordered" evidence="10">
    <location>
        <begin position="855"/>
        <end position="891"/>
    </location>
</feature>
<evidence type="ECO:0000259" key="11">
    <source>
        <dbReference type="PROSITE" id="PS50011"/>
    </source>
</evidence>
<dbReference type="GO" id="GO:0019888">
    <property type="term" value="F:protein phosphatase regulator activity"/>
    <property type="evidence" value="ECO:0007669"/>
    <property type="project" value="InterPro"/>
</dbReference>
<dbReference type="PROSITE" id="PS00107">
    <property type="entry name" value="PROTEIN_KINASE_ATP"/>
    <property type="match status" value="1"/>
</dbReference>
<dbReference type="Gene3D" id="3.30.200.20">
    <property type="entry name" value="Phosphorylase Kinase, domain 1"/>
    <property type="match status" value="1"/>
</dbReference>
<keyword evidence="13" id="KW-1185">Reference proteome</keyword>
<comment type="catalytic activity">
    <reaction evidence="8">
        <text>L-seryl-[protein] + ATP = O-phospho-L-seryl-[protein] + ADP + H(+)</text>
        <dbReference type="Rhea" id="RHEA:17989"/>
        <dbReference type="Rhea" id="RHEA-COMP:9863"/>
        <dbReference type="Rhea" id="RHEA-COMP:11604"/>
        <dbReference type="ChEBI" id="CHEBI:15378"/>
        <dbReference type="ChEBI" id="CHEBI:29999"/>
        <dbReference type="ChEBI" id="CHEBI:30616"/>
        <dbReference type="ChEBI" id="CHEBI:83421"/>
        <dbReference type="ChEBI" id="CHEBI:456216"/>
        <dbReference type="EC" id="2.7.11.1"/>
    </reaction>
</comment>
<dbReference type="InterPro" id="IPR011989">
    <property type="entry name" value="ARM-like"/>
</dbReference>
<keyword evidence="3" id="KW-0808">Transferase</keyword>
<dbReference type="SUPFAM" id="SSF48371">
    <property type="entry name" value="ARM repeat"/>
    <property type="match status" value="1"/>
</dbReference>